<dbReference type="Gene3D" id="1.10.10.41">
    <property type="entry name" value="Yeast DNA topoisomerase - domain 1"/>
    <property type="match status" value="1"/>
</dbReference>
<dbReference type="InterPro" id="IPR051062">
    <property type="entry name" value="Topoisomerase_IB"/>
</dbReference>
<feature type="domain" description="DNA topoisomerase I eukaryotic-type" evidence="2">
    <location>
        <begin position="211"/>
        <end position="528"/>
    </location>
</feature>
<dbReference type="EMBL" id="CH940649">
    <property type="protein sequence ID" value="EDW63717.2"/>
    <property type="molecule type" value="Genomic_DNA"/>
</dbReference>
<dbReference type="Gene3D" id="2.170.11.10">
    <property type="entry name" value="DNA Topoisomerase I, domain 2"/>
    <property type="match status" value="1"/>
</dbReference>
<dbReference type="AlphaFoldDB" id="B4LSA9"/>
<dbReference type="PANTHER" id="PTHR10290:SF3">
    <property type="entry name" value="DNA TOPOISOMERASE 1"/>
    <property type="match status" value="1"/>
</dbReference>
<dbReference type="GO" id="GO:0003917">
    <property type="term" value="F:DNA topoisomerase type I (single strand cut, ATP-independent) activity"/>
    <property type="evidence" value="ECO:0007669"/>
    <property type="project" value="UniProtKB-UniRule"/>
</dbReference>
<evidence type="ECO:0000259" key="2">
    <source>
        <dbReference type="SMART" id="SM00435"/>
    </source>
</evidence>
<dbReference type="Pfam" id="PF02919">
    <property type="entry name" value="Topoisom_I_N"/>
    <property type="match status" value="1"/>
</dbReference>
<dbReference type="SMART" id="SM00435">
    <property type="entry name" value="TOPEUc"/>
    <property type="match status" value="1"/>
</dbReference>
<dbReference type="InterPro" id="IPR036202">
    <property type="entry name" value="TopoI_DNA-bd_euk_N_sf"/>
</dbReference>
<keyword evidence="4" id="KW-1185">Reference proteome</keyword>
<dbReference type="Gene3D" id="3.90.15.10">
    <property type="entry name" value="Topoisomerase I, Chain A, domain 3"/>
    <property type="match status" value="1"/>
</dbReference>
<dbReference type="GO" id="GO:0003677">
    <property type="term" value="F:DNA binding"/>
    <property type="evidence" value="ECO:0007669"/>
    <property type="project" value="UniProtKB-UniRule"/>
</dbReference>
<dbReference type="InterPro" id="IPR013034">
    <property type="entry name" value="DNA_topo_DNA_db_N_dom1"/>
</dbReference>
<dbReference type="HOGENOM" id="CLU_009193_2_0_1"/>
<dbReference type="GO" id="GO:0006260">
    <property type="term" value="P:DNA replication"/>
    <property type="evidence" value="ECO:0007669"/>
    <property type="project" value="TreeGrafter"/>
</dbReference>
<dbReference type="InterPro" id="IPR025834">
    <property type="entry name" value="TopoI_C_dom"/>
</dbReference>
<dbReference type="PANTHER" id="PTHR10290">
    <property type="entry name" value="DNA TOPOISOMERASE I"/>
    <property type="match status" value="1"/>
</dbReference>
<dbReference type="Proteomes" id="UP000008792">
    <property type="component" value="Unassembled WGS sequence"/>
</dbReference>
<comment type="catalytic activity">
    <reaction evidence="1">
        <text>ATP-independent breakage of single-stranded DNA, followed by passage and rejoining.</text>
        <dbReference type="EC" id="5.6.2.1"/>
    </reaction>
</comment>
<dbReference type="GO" id="GO:0005694">
    <property type="term" value="C:chromosome"/>
    <property type="evidence" value="ECO:0007669"/>
    <property type="project" value="InterPro"/>
</dbReference>
<dbReference type="SUPFAM" id="SSF56349">
    <property type="entry name" value="DNA breaking-rejoining enzymes"/>
    <property type="match status" value="1"/>
</dbReference>
<dbReference type="Gene3D" id="1.10.132.10">
    <property type="match status" value="1"/>
</dbReference>
<dbReference type="GO" id="GO:0007059">
    <property type="term" value="P:chromosome segregation"/>
    <property type="evidence" value="ECO:0007669"/>
    <property type="project" value="TreeGrafter"/>
</dbReference>
<organism evidence="3 4">
    <name type="scientific">Drosophila virilis</name>
    <name type="common">Fruit fly</name>
    <dbReference type="NCBI Taxonomy" id="7244"/>
    <lineage>
        <taxon>Eukaryota</taxon>
        <taxon>Metazoa</taxon>
        <taxon>Ecdysozoa</taxon>
        <taxon>Arthropoda</taxon>
        <taxon>Hexapoda</taxon>
        <taxon>Insecta</taxon>
        <taxon>Pterygota</taxon>
        <taxon>Neoptera</taxon>
        <taxon>Endopterygota</taxon>
        <taxon>Diptera</taxon>
        <taxon>Brachycera</taxon>
        <taxon>Muscomorpha</taxon>
        <taxon>Ephydroidea</taxon>
        <taxon>Drosophilidae</taxon>
        <taxon>Drosophila</taxon>
    </lineage>
</organism>
<name>B4LSA9_DROVI</name>
<dbReference type="InterPro" id="IPR014727">
    <property type="entry name" value="TopoI_cat_a/b-sub_euk"/>
</dbReference>
<keyword evidence="1" id="KW-0799">Topoisomerase</keyword>
<reference evidence="3 4" key="1">
    <citation type="journal article" date="2007" name="Nature">
        <title>Evolution of genes and genomes on the Drosophila phylogeny.</title>
        <authorList>
            <consortium name="Drosophila 12 Genomes Consortium"/>
            <person name="Clark A.G."/>
            <person name="Eisen M.B."/>
            <person name="Smith D.R."/>
            <person name="Bergman C.M."/>
            <person name="Oliver B."/>
            <person name="Markow T.A."/>
            <person name="Kaufman T.C."/>
            <person name="Kellis M."/>
            <person name="Gelbart W."/>
            <person name="Iyer V.N."/>
            <person name="Pollard D.A."/>
            <person name="Sackton T.B."/>
            <person name="Larracuente A.M."/>
            <person name="Singh N.D."/>
            <person name="Abad J.P."/>
            <person name="Abt D.N."/>
            <person name="Adryan B."/>
            <person name="Aguade M."/>
            <person name="Akashi H."/>
            <person name="Anderson W.W."/>
            <person name="Aquadro C.F."/>
            <person name="Ardell D.H."/>
            <person name="Arguello R."/>
            <person name="Artieri C.G."/>
            <person name="Barbash D.A."/>
            <person name="Barker D."/>
            <person name="Barsanti P."/>
            <person name="Batterham P."/>
            <person name="Batzoglou S."/>
            <person name="Begun D."/>
            <person name="Bhutkar A."/>
            <person name="Blanco E."/>
            <person name="Bosak S.A."/>
            <person name="Bradley R.K."/>
            <person name="Brand A.D."/>
            <person name="Brent M.R."/>
            <person name="Brooks A.N."/>
            <person name="Brown R.H."/>
            <person name="Butlin R.K."/>
            <person name="Caggese C."/>
            <person name="Calvi B.R."/>
            <person name="Bernardo de Carvalho A."/>
            <person name="Caspi A."/>
            <person name="Castrezana S."/>
            <person name="Celniker S.E."/>
            <person name="Chang J.L."/>
            <person name="Chapple C."/>
            <person name="Chatterji S."/>
            <person name="Chinwalla A."/>
            <person name="Civetta A."/>
            <person name="Clifton S.W."/>
            <person name="Comeron J.M."/>
            <person name="Costello J.C."/>
            <person name="Coyne J.A."/>
            <person name="Daub J."/>
            <person name="David R.G."/>
            <person name="Delcher A.L."/>
            <person name="Delehaunty K."/>
            <person name="Do C.B."/>
            <person name="Ebling H."/>
            <person name="Edwards K."/>
            <person name="Eickbush T."/>
            <person name="Evans J.D."/>
            <person name="Filipski A."/>
            <person name="Findeiss S."/>
            <person name="Freyhult E."/>
            <person name="Fulton L."/>
            <person name="Fulton R."/>
            <person name="Garcia A.C."/>
            <person name="Gardiner A."/>
            <person name="Garfield D.A."/>
            <person name="Garvin B.E."/>
            <person name="Gibson G."/>
            <person name="Gilbert D."/>
            <person name="Gnerre S."/>
            <person name="Godfrey J."/>
            <person name="Good R."/>
            <person name="Gotea V."/>
            <person name="Gravely B."/>
            <person name="Greenberg A.J."/>
            <person name="Griffiths-Jones S."/>
            <person name="Gross S."/>
            <person name="Guigo R."/>
            <person name="Gustafson E.A."/>
            <person name="Haerty W."/>
            <person name="Hahn M.W."/>
            <person name="Halligan D.L."/>
            <person name="Halpern A.L."/>
            <person name="Halter G.M."/>
            <person name="Han M.V."/>
            <person name="Heger A."/>
            <person name="Hillier L."/>
            <person name="Hinrichs A.S."/>
            <person name="Holmes I."/>
            <person name="Hoskins R.A."/>
            <person name="Hubisz M.J."/>
            <person name="Hultmark D."/>
            <person name="Huntley M.A."/>
            <person name="Jaffe D.B."/>
            <person name="Jagadeeshan S."/>
            <person name="Jeck W.R."/>
            <person name="Johnson J."/>
            <person name="Jones C.D."/>
            <person name="Jordan W.C."/>
            <person name="Karpen G.H."/>
            <person name="Kataoka E."/>
            <person name="Keightley P.D."/>
            <person name="Kheradpour P."/>
            <person name="Kirkness E.F."/>
            <person name="Koerich L.B."/>
            <person name="Kristiansen K."/>
            <person name="Kudrna D."/>
            <person name="Kulathinal R.J."/>
            <person name="Kumar S."/>
            <person name="Kwok R."/>
            <person name="Lander E."/>
            <person name="Langley C.H."/>
            <person name="Lapoint R."/>
            <person name="Lazzaro B.P."/>
            <person name="Lee S.J."/>
            <person name="Levesque L."/>
            <person name="Li R."/>
            <person name="Lin C.F."/>
            <person name="Lin M.F."/>
            <person name="Lindblad-Toh K."/>
            <person name="Llopart A."/>
            <person name="Long M."/>
            <person name="Low L."/>
            <person name="Lozovsky E."/>
            <person name="Lu J."/>
            <person name="Luo M."/>
            <person name="Machado C.A."/>
            <person name="Makalowski W."/>
            <person name="Marzo M."/>
            <person name="Matsuda M."/>
            <person name="Matzkin L."/>
            <person name="McAllister B."/>
            <person name="McBride C.S."/>
            <person name="McKernan B."/>
            <person name="McKernan K."/>
            <person name="Mendez-Lago M."/>
            <person name="Minx P."/>
            <person name="Mollenhauer M.U."/>
            <person name="Montooth K."/>
            <person name="Mount S.M."/>
            <person name="Mu X."/>
            <person name="Myers E."/>
            <person name="Negre B."/>
            <person name="Newfeld S."/>
            <person name="Nielsen R."/>
            <person name="Noor M.A."/>
            <person name="O'Grady P."/>
            <person name="Pachter L."/>
            <person name="Papaceit M."/>
            <person name="Parisi M.J."/>
            <person name="Parisi M."/>
            <person name="Parts L."/>
            <person name="Pedersen J.S."/>
            <person name="Pesole G."/>
            <person name="Phillippy A.M."/>
            <person name="Ponting C.P."/>
            <person name="Pop M."/>
            <person name="Porcelli D."/>
            <person name="Powell J.R."/>
            <person name="Prohaska S."/>
            <person name="Pruitt K."/>
            <person name="Puig M."/>
            <person name="Quesneville H."/>
            <person name="Ram K.R."/>
            <person name="Rand D."/>
            <person name="Rasmussen M.D."/>
            <person name="Reed L.K."/>
            <person name="Reenan R."/>
            <person name="Reily A."/>
            <person name="Remington K.A."/>
            <person name="Rieger T.T."/>
            <person name="Ritchie M.G."/>
            <person name="Robin C."/>
            <person name="Rogers Y.H."/>
            <person name="Rohde C."/>
            <person name="Rozas J."/>
            <person name="Rubenfield M.J."/>
            <person name="Ruiz A."/>
            <person name="Russo S."/>
            <person name="Salzberg S.L."/>
            <person name="Sanchez-Gracia A."/>
            <person name="Saranga D.J."/>
            <person name="Sato H."/>
            <person name="Schaeffer S.W."/>
            <person name="Schatz M.C."/>
            <person name="Schlenke T."/>
            <person name="Schwartz R."/>
            <person name="Segarra C."/>
            <person name="Singh R.S."/>
            <person name="Sirot L."/>
            <person name="Sirota M."/>
            <person name="Sisneros N.B."/>
            <person name="Smith C.D."/>
            <person name="Smith T.F."/>
            <person name="Spieth J."/>
            <person name="Stage D.E."/>
            <person name="Stark A."/>
            <person name="Stephan W."/>
            <person name="Strausberg R.L."/>
            <person name="Strempel S."/>
            <person name="Sturgill D."/>
            <person name="Sutton G."/>
            <person name="Sutton G.G."/>
            <person name="Tao W."/>
            <person name="Teichmann S."/>
            <person name="Tobari Y.N."/>
            <person name="Tomimura Y."/>
            <person name="Tsolas J.M."/>
            <person name="Valente V.L."/>
            <person name="Venter E."/>
            <person name="Venter J.C."/>
            <person name="Vicario S."/>
            <person name="Vieira F.G."/>
            <person name="Vilella A.J."/>
            <person name="Villasante A."/>
            <person name="Walenz B."/>
            <person name="Wang J."/>
            <person name="Wasserman M."/>
            <person name="Watts T."/>
            <person name="Wilson D."/>
            <person name="Wilson R.K."/>
            <person name="Wing R.A."/>
            <person name="Wolfner M.F."/>
            <person name="Wong A."/>
            <person name="Wong G.K."/>
            <person name="Wu C.I."/>
            <person name="Wu G."/>
            <person name="Yamamoto D."/>
            <person name="Yang H.P."/>
            <person name="Yang S.P."/>
            <person name="Yorke J.A."/>
            <person name="Yoshida K."/>
            <person name="Zdobnov E."/>
            <person name="Zhang P."/>
            <person name="Zhang Y."/>
            <person name="Zimin A.V."/>
            <person name="Baldwin J."/>
            <person name="Abdouelleil A."/>
            <person name="Abdulkadir J."/>
            <person name="Abebe A."/>
            <person name="Abera B."/>
            <person name="Abreu J."/>
            <person name="Acer S.C."/>
            <person name="Aftuck L."/>
            <person name="Alexander A."/>
            <person name="An P."/>
            <person name="Anderson E."/>
            <person name="Anderson S."/>
            <person name="Arachi H."/>
            <person name="Azer M."/>
            <person name="Bachantsang P."/>
            <person name="Barry A."/>
            <person name="Bayul T."/>
            <person name="Berlin A."/>
            <person name="Bessette D."/>
            <person name="Bloom T."/>
            <person name="Blye J."/>
            <person name="Boguslavskiy L."/>
            <person name="Bonnet C."/>
            <person name="Boukhgalter B."/>
            <person name="Bourzgui I."/>
            <person name="Brown A."/>
            <person name="Cahill P."/>
            <person name="Channer S."/>
            <person name="Cheshatsang Y."/>
            <person name="Chuda L."/>
            <person name="Citroen M."/>
            <person name="Collymore A."/>
            <person name="Cooke P."/>
            <person name="Costello M."/>
            <person name="D'Aco K."/>
            <person name="Daza R."/>
            <person name="De Haan G."/>
            <person name="DeGray S."/>
            <person name="DeMaso C."/>
            <person name="Dhargay N."/>
            <person name="Dooley K."/>
            <person name="Dooley E."/>
            <person name="Doricent M."/>
            <person name="Dorje P."/>
            <person name="Dorjee K."/>
            <person name="Dupes A."/>
            <person name="Elong R."/>
            <person name="Falk J."/>
            <person name="Farina A."/>
            <person name="Faro S."/>
            <person name="Ferguson D."/>
            <person name="Fisher S."/>
            <person name="Foley C.D."/>
            <person name="Franke A."/>
            <person name="Friedrich D."/>
            <person name="Gadbois L."/>
            <person name="Gearin G."/>
            <person name="Gearin C.R."/>
            <person name="Giannoukos G."/>
            <person name="Goode T."/>
            <person name="Graham J."/>
            <person name="Grandbois E."/>
            <person name="Grewal S."/>
            <person name="Gyaltsen K."/>
            <person name="Hafez N."/>
            <person name="Hagos B."/>
            <person name="Hall J."/>
            <person name="Henson C."/>
            <person name="Hollinger A."/>
            <person name="Honan T."/>
            <person name="Huard M.D."/>
            <person name="Hughes L."/>
            <person name="Hurhula B."/>
            <person name="Husby M.E."/>
            <person name="Kamat A."/>
            <person name="Kanga B."/>
            <person name="Kashin S."/>
            <person name="Khazanovich D."/>
            <person name="Kisner P."/>
            <person name="Lance K."/>
            <person name="Lara M."/>
            <person name="Lee W."/>
            <person name="Lennon N."/>
            <person name="Letendre F."/>
            <person name="LeVine R."/>
            <person name="Lipovsky A."/>
            <person name="Liu X."/>
            <person name="Liu J."/>
            <person name="Liu S."/>
            <person name="Lokyitsang T."/>
            <person name="Lokyitsang Y."/>
            <person name="Lubonja R."/>
            <person name="Lui A."/>
            <person name="MacDonald P."/>
            <person name="Magnisalis V."/>
            <person name="Maru K."/>
            <person name="Matthews C."/>
            <person name="McCusker W."/>
            <person name="McDonough S."/>
            <person name="Mehta T."/>
            <person name="Meldrim J."/>
            <person name="Meneus L."/>
            <person name="Mihai O."/>
            <person name="Mihalev A."/>
            <person name="Mihova T."/>
            <person name="Mittelman R."/>
            <person name="Mlenga V."/>
            <person name="Montmayeur A."/>
            <person name="Mulrain L."/>
            <person name="Navidi A."/>
            <person name="Naylor J."/>
            <person name="Negash T."/>
            <person name="Nguyen T."/>
            <person name="Nguyen N."/>
            <person name="Nicol R."/>
            <person name="Norbu C."/>
            <person name="Norbu N."/>
            <person name="Novod N."/>
            <person name="O'Neill B."/>
            <person name="Osman S."/>
            <person name="Markiewicz E."/>
            <person name="Oyono O.L."/>
            <person name="Patti C."/>
            <person name="Phunkhang P."/>
            <person name="Pierre F."/>
            <person name="Priest M."/>
            <person name="Raghuraman S."/>
            <person name="Rege F."/>
            <person name="Reyes R."/>
            <person name="Rise C."/>
            <person name="Rogov P."/>
            <person name="Ross K."/>
            <person name="Ryan E."/>
            <person name="Settipalli S."/>
            <person name="Shea T."/>
            <person name="Sherpa N."/>
            <person name="Shi L."/>
            <person name="Shih D."/>
            <person name="Sparrow T."/>
            <person name="Spaulding J."/>
            <person name="Stalker J."/>
            <person name="Stange-Thomann N."/>
            <person name="Stavropoulos S."/>
            <person name="Stone C."/>
            <person name="Strader C."/>
            <person name="Tesfaye S."/>
            <person name="Thomson T."/>
            <person name="Thoulutsang Y."/>
            <person name="Thoulutsang D."/>
            <person name="Topham K."/>
            <person name="Topping I."/>
            <person name="Tsamla T."/>
            <person name="Vassiliev H."/>
            <person name="Vo A."/>
            <person name="Wangchuk T."/>
            <person name="Wangdi T."/>
            <person name="Weiand M."/>
            <person name="Wilkinson J."/>
            <person name="Wilson A."/>
            <person name="Yadav S."/>
            <person name="Young G."/>
            <person name="Yu Q."/>
            <person name="Zembek L."/>
            <person name="Zhong D."/>
            <person name="Zimmer A."/>
            <person name="Zwirko Z."/>
            <person name="Jaffe D.B."/>
            <person name="Alvarez P."/>
            <person name="Brockman W."/>
            <person name="Butler J."/>
            <person name="Chin C."/>
            <person name="Gnerre S."/>
            <person name="Grabherr M."/>
            <person name="Kleber M."/>
            <person name="Mauceli E."/>
            <person name="MacCallum I."/>
        </authorList>
    </citation>
    <scope>NUCLEOTIDE SEQUENCE [LARGE SCALE GENOMIC DNA]</scope>
    <source>
        <strain evidence="4">Tucson 15010-1051.87</strain>
    </source>
</reference>
<dbReference type="SMR" id="B4LSA9"/>
<dbReference type="InterPro" id="IPR008336">
    <property type="entry name" value="TopoI_DNA-bd_euk"/>
</dbReference>
<proteinExistence type="inferred from homology"/>
<dbReference type="InterPro" id="IPR013030">
    <property type="entry name" value="DNA_topo_DNA_db_N_dom2"/>
</dbReference>
<evidence type="ECO:0000313" key="4">
    <source>
        <dbReference type="Proteomes" id="UP000008792"/>
    </source>
</evidence>
<accession>B4LSA9</accession>
<feature type="active site" description="O-(3'-phospho-DNA)-tyrosine intermediate" evidence="1">
    <location>
        <position position="514"/>
    </location>
</feature>
<dbReference type="InParanoid" id="B4LSA9"/>
<dbReference type="Pfam" id="PF01028">
    <property type="entry name" value="Topoisom_I"/>
    <property type="match status" value="1"/>
</dbReference>
<sequence length="677" mass="78078">MFFDILPTTTESDAVEKPQVGFARARCRFVPAEYRNTQSRWLSRLRPRQSSSSVQIQCCEGSTSKVKWQTLEHNGPLFPGAYERLPENVHFLYDNCPIELTEQAEEVATFYAKVLGTPFVELSEFNENFFKDFRSCLSVEQRLHFTSFDLCNFQKIHQYLEEQQEARSQQELEEDERYGYCYIDGERHRINQFRIKPPGLCCPRKGYSLTMGMIRPRVLPEDIMINCDEYAEPPAPPPGHRWRQVVHDRSVSWLYSWHDLVSGNTYYVRARIDQSKRYRLPLRNQLETARRLQQHLPSIRREYRQLWSSDQWLVRQRSVALYCIDQLAMTCEDPEQPDKVTLCDLRVENLQLHPRLAGKKNVVRLQARKSNRQRVYRSVCVQPEVFYNLRVFVSGKEPNDLVLEELTTQLLNEHLEYLMDGLTSHIFCICNASQLLEQRLKEVPRKASLTVQLLAYNQALKEVHSFCSNRQRNVAPLPAPKSFRLTRRNSTEEQRLLKSISLHTKPLVEATLIYLDPRITISWCLRCKIPISAIYMSSAIRKKLIWATKWALLLFNLFISCSTSWKVIGDTGSDIWSGASRICATRCILPCDAVSNGLKRSSKLQAKASALSIGDLAQVSSGSRTGNFGAACRLYRLLSFHSANLELSSAVASSSMVSVAFLFEIISSFLTLLAIRR</sequence>
<dbReference type="eggNOG" id="KOG0981">
    <property type="taxonomic scope" value="Eukaryota"/>
</dbReference>
<dbReference type="PROSITE" id="PS52038">
    <property type="entry name" value="TOPO_IB_2"/>
    <property type="match status" value="1"/>
</dbReference>
<dbReference type="STRING" id="7244.B4LSA9"/>
<dbReference type="GO" id="GO:0005730">
    <property type="term" value="C:nucleolus"/>
    <property type="evidence" value="ECO:0007669"/>
    <property type="project" value="TreeGrafter"/>
</dbReference>
<dbReference type="InterPro" id="IPR011010">
    <property type="entry name" value="DNA_brk_join_enz"/>
</dbReference>
<dbReference type="Pfam" id="PF14370">
    <property type="entry name" value="Topo_C_assoc"/>
    <property type="match status" value="1"/>
</dbReference>
<evidence type="ECO:0000256" key="1">
    <source>
        <dbReference type="PROSITE-ProRule" id="PRU01382"/>
    </source>
</evidence>
<gene>
    <name evidence="3" type="primary">Dvir\GJ16237</name>
    <name evidence="3" type="ORF">Dvir_GJ16237</name>
</gene>
<dbReference type="InterPro" id="IPR013500">
    <property type="entry name" value="TopoI_cat_euk"/>
</dbReference>
<keyword evidence="1 3" id="KW-0413">Isomerase</keyword>
<dbReference type="SUPFAM" id="SSF56741">
    <property type="entry name" value="Eukaryotic DNA topoisomerase I, N-terminal DNA-binding fragment"/>
    <property type="match status" value="1"/>
</dbReference>
<dbReference type="GO" id="GO:0006265">
    <property type="term" value="P:DNA topological change"/>
    <property type="evidence" value="ECO:0007669"/>
    <property type="project" value="UniProtKB-UniRule"/>
</dbReference>
<dbReference type="InterPro" id="IPR013499">
    <property type="entry name" value="TopoI_euk"/>
</dbReference>
<dbReference type="InterPro" id="IPR014711">
    <property type="entry name" value="TopoI_cat_a-hlx-sub_euk"/>
</dbReference>
<dbReference type="OrthoDB" id="47179at2759"/>
<evidence type="ECO:0000313" key="3">
    <source>
        <dbReference type="EMBL" id="EDW63717.2"/>
    </source>
</evidence>
<comment type="similarity">
    <text evidence="1">Belongs to the type IB topoisomerase family.</text>
</comment>
<keyword evidence="1" id="KW-0238">DNA-binding</keyword>
<protein>
    <recommendedName>
        <fullName evidence="2">DNA topoisomerase I eukaryotic-type domain-containing protein</fullName>
    </recommendedName>
</protein>